<dbReference type="PANTHER" id="PTHR48078">
    <property type="entry name" value="THREONINE DEHYDRATASE, MITOCHONDRIAL-RELATED"/>
    <property type="match status" value="1"/>
</dbReference>
<dbReference type="GO" id="GO:0004794">
    <property type="term" value="F:threonine deaminase activity"/>
    <property type="evidence" value="ECO:0007669"/>
    <property type="project" value="TreeGrafter"/>
</dbReference>
<comment type="caution">
    <text evidence="5">The sequence shown here is derived from an EMBL/GenBank/DDBJ whole genome shotgun (WGS) entry which is preliminary data.</text>
</comment>
<dbReference type="InterPro" id="IPR050147">
    <property type="entry name" value="Ser/Thr_Dehydratase"/>
</dbReference>
<dbReference type="Proteomes" id="UP000694050">
    <property type="component" value="Unassembled WGS sequence"/>
</dbReference>
<evidence type="ECO:0000313" key="5">
    <source>
        <dbReference type="EMBL" id="KAG7407167.1"/>
    </source>
</evidence>
<dbReference type="InterPro" id="IPR001926">
    <property type="entry name" value="TrpB-like_PALP"/>
</dbReference>
<protein>
    <submittedName>
        <fullName evidence="5">L-threo-3-hydroxyaspartate ammonia-lyase</fullName>
    </submittedName>
</protein>
<dbReference type="AlphaFoldDB" id="A0A8J5U1F2"/>
<dbReference type="GO" id="GO:0006565">
    <property type="term" value="P:L-serine catabolic process"/>
    <property type="evidence" value="ECO:0007669"/>
    <property type="project" value="TreeGrafter"/>
</dbReference>
<dbReference type="GO" id="GO:0009097">
    <property type="term" value="P:isoleucine biosynthetic process"/>
    <property type="evidence" value="ECO:0007669"/>
    <property type="project" value="TreeGrafter"/>
</dbReference>
<gene>
    <name evidence="5" type="primary">thadh</name>
    <name evidence="5" type="ORF">Forpe1208_v013090</name>
</gene>
<reference evidence="5" key="1">
    <citation type="submission" date="2021-04" db="EMBL/GenBank/DDBJ databases">
        <title>First draft genome resource for Brassicaceae pathogens Fusarium oxysporum f. sp. raphani and Fusarium oxysporum f. sp. rapae.</title>
        <authorList>
            <person name="Asai S."/>
        </authorList>
    </citation>
    <scope>NUCLEOTIDE SEQUENCE</scope>
    <source>
        <strain evidence="5">Tf1208</strain>
    </source>
</reference>
<keyword evidence="2" id="KW-0663">Pyridoxal phosphate</keyword>
<proteinExistence type="predicted"/>
<evidence type="ECO:0000256" key="2">
    <source>
        <dbReference type="ARBA" id="ARBA00022898"/>
    </source>
</evidence>
<feature type="domain" description="Tryptophan synthase beta chain-like PALP" evidence="4">
    <location>
        <begin position="24"/>
        <end position="113"/>
    </location>
</feature>
<dbReference type="EMBL" id="JAELUQ010000010">
    <property type="protein sequence ID" value="KAG7407167.1"/>
    <property type="molecule type" value="Genomic_DNA"/>
</dbReference>
<dbReference type="PANTHER" id="PTHR48078:SF6">
    <property type="entry name" value="L-THREONINE DEHYDRATASE CATABOLIC TDCB"/>
    <property type="match status" value="1"/>
</dbReference>
<sequence length="122" mass="13375">MSEMPWSSSQLSNEDIYWASPSSIICVTVILKCENLQFSGPFKYRGALNKLLRLSPEKLDRGLVKYSTGSGNHTLAPLMATEQMSKVRGQTIPIQIYAPSSASNDKISAIKSYCTSPTTVVL</sequence>
<keyword evidence="3" id="KW-0456">Lyase</keyword>
<dbReference type="Pfam" id="PF00291">
    <property type="entry name" value="PALP"/>
    <property type="match status" value="1"/>
</dbReference>
<dbReference type="GO" id="GO:0006567">
    <property type="term" value="P:L-threonine catabolic process"/>
    <property type="evidence" value="ECO:0007669"/>
    <property type="project" value="TreeGrafter"/>
</dbReference>
<evidence type="ECO:0000256" key="1">
    <source>
        <dbReference type="ARBA" id="ARBA00001933"/>
    </source>
</evidence>
<accession>A0A8J5U1F2</accession>
<name>A0A8J5U1F2_FUSOX</name>
<evidence type="ECO:0000313" key="6">
    <source>
        <dbReference type="Proteomes" id="UP000694050"/>
    </source>
</evidence>
<evidence type="ECO:0000256" key="3">
    <source>
        <dbReference type="ARBA" id="ARBA00023239"/>
    </source>
</evidence>
<evidence type="ECO:0000259" key="4">
    <source>
        <dbReference type="Pfam" id="PF00291"/>
    </source>
</evidence>
<dbReference type="GO" id="GO:0003941">
    <property type="term" value="F:L-serine ammonia-lyase activity"/>
    <property type="evidence" value="ECO:0007669"/>
    <property type="project" value="TreeGrafter"/>
</dbReference>
<comment type="cofactor">
    <cofactor evidence="1">
        <name>pyridoxal 5'-phosphate</name>
        <dbReference type="ChEBI" id="CHEBI:597326"/>
    </cofactor>
</comment>
<organism evidence="5 6">
    <name type="scientific">Fusarium oxysporum f. sp. rapae</name>
    <dbReference type="NCBI Taxonomy" id="485398"/>
    <lineage>
        <taxon>Eukaryota</taxon>
        <taxon>Fungi</taxon>
        <taxon>Dikarya</taxon>
        <taxon>Ascomycota</taxon>
        <taxon>Pezizomycotina</taxon>
        <taxon>Sordariomycetes</taxon>
        <taxon>Hypocreomycetidae</taxon>
        <taxon>Hypocreales</taxon>
        <taxon>Nectriaceae</taxon>
        <taxon>Fusarium</taxon>
        <taxon>Fusarium oxysporum species complex</taxon>
    </lineage>
</organism>